<proteinExistence type="inferred from homology"/>
<dbReference type="PANTHER" id="PTHR12896:SF1">
    <property type="entry name" value="ELONGATOR COMPLEX PROTEIN 4"/>
    <property type="match status" value="1"/>
</dbReference>
<evidence type="ECO:0000256" key="5">
    <source>
        <dbReference type="ARBA" id="ARBA00020265"/>
    </source>
</evidence>
<dbReference type="PANTHER" id="PTHR12896">
    <property type="entry name" value="PAX6 NEIGHBOR PROTEIN PAXNEB"/>
    <property type="match status" value="1"/>
</dbReference>
<accession>A0A162IP73</accession>
<keyword evidence="8" id="KW-0539">Nucleus</keyword>
<comment type="pathway">
    <text evidence="3">tRNA modification; 5-methoxycarbonylmethyl-2-thiouridine-tRNA biosynthesis.</text>
</comment>
<evidence type="ECO:0000256" key="4">
    <source>
        <dbReference type="ARBA" id="ARBA00007573"/>
    </source>
</evidence>
<dbReference type="GO" id="GO:0005737">
    <property type="term" value="C:cytoplasm"/>
    <property type="evidence" value="ECO:0007669"/>
    <property type="project" value="UniProtKB-SubCell"/>
</dbReference>
<dbReference type="Gene3D" id="3.40.50.300">
    <property type="entry name" value="P-loop containing nucleotide triphosphate hydrolases"/>
    <property type="match status" value="1"/>
</dbReference>
<dbReference type="GO" id="GO:0008023">
    <property type="term" value="C:transcription elongation factor complex"/>
    <property type="evidence" value="ECO:0007669"/>
    <property type="project" value="TreeGrafter"/>
</dbReference>
<dbReference type="Pfam" id="PF05625">
    <property type="entry name" value="PAXNEB"/>
    <property type="match status" value="1"/>
</dbReference>
<dbReference type="GO" id="GO:0033588">
    <property type="term" value="C:elongator holoenzyme complex"/>
    <property type="evidence" value="ECO:0007669"/>
    <property type="project" value="InterPro"/>
</dbReference>
<dbReference type="AlphaFoldDB" id="A0A162IP73"/>
<organism evidence="10 11">
    <name type="scientific">Ascosphaera apis ARSEF 7405</name>
    <dbReference type="NCBI Taxonomy" id="392613"/>
    <lineage>
        <taxon>Eukaryota</taxon>
        <taxon>Fungi</taxon>
        <taxon>Dikarya</taxon>
        <taxon>Ascomycota</taxon>
        <taxon>Pezizomycotina</taxon>
        <taxon>Eurotiomycetes</taxon>
        <taxon>Eurotiomycetidae</taxon>
        <taxon>Onygenales</taxon>
        <taxon>Ascosphaeraceae</taxon>
        <taxon>Ascosphaera</taxon>
    </lineage>
</organism>
<evidence type="ECO:0000256" key="8">
    <source>
        <dbReference type="ARBA" id="ARBA00023242"/>
    </source>
</evidence>
<evidence type="ECO:0000256" key="3">
    <source>
        <dbReference type="ARBA" id="ARBA00005043"/>
    </source>
</evidence>
<dbReference type="OrthoDB" id="289162at2759"/>
<name>A0A162IP73_9EURO</name>
<comment type="subcellular location">
    <subcellularLocation>
        <location evidence="2">Cytoplasm</location>
    </subcellularLocation>
    <subcellularLocation>
        <location evidence="1">Nucleus</location>
    </subcellularLocation>
</comment>
<reference evidence="10 11" key="1">
    <citation type="journal article" date="2016" name="Genome Biol. Evol.">
        <title>Divergent and convergent evolution of fungal pathogenicity.</title>
        <authorList>
            <person name="Shang Y."/>
            <person name="Xiao G."/>
            <person name="Zheng P."/>
            <person name="Cen K."/>
            <person name="Zhan S."/>
            <person name="Wang C."/>
        </authorList>
    </citation>
    <scope>NUCLEOTIDE SEQUENCE [LARGE SCALE GENOMIC DNA]</scope>
    <source>
        <strain evidence="10 11">ARSEF 7405</strain>
    </source>
</reference>
<evidence type="ECO:0000256" key="9">
    <source>
        <dbReference type="SAM" id="MobiDB-lite"/>
    </source>
</evidence>
<feature type="compositionally biased region" description="Low complexity" evidence="9">
    <location>
        <begin position="23"/>
        <end position="33"/>
    </location>
</feature>
<dbReference type="Proteomes" id="UP000242877">
    <property type="component" value="Unassembled WGS sequence"/>
</dbReference>
<dbReference type="GO" id="GO:0002098">
    <property type="term" value="P:tRNA wobble uridine modification"/>
    <property type="evidence" value="ECO:0007669"/>
    <property type="project" value="InterPro"/>
</dbReference>
<evidence type="ECO:0000313" key="11">
    <source>
        <dbReference type="Proteomes" id="UP000242877"/>
    </source>
</evidence>
<keyword evidence="6" id="KW-0963">Cytoplasm</keyword>
<feature type="region of interest" description="Disordered" evidence="9">
    <location>
        <begin position="1"/>
        <end position="52"/>
    </location>
</feature>
<comment type="caution">
    <text evidence="10">The sequence shown here is derived from an EMBL/GenBank/DDBJ whole genome shotgun (WGS) entry which is preliminary data.</text>
</comment>
<keyword evidence="11" id="KW-1185">Reference proteome</keyword>
<dbReference type="VEuPathDB" id="FungiDB:AAP_01086"/>
<sequence>MSFRKRNVGLSSPTARGIPSSNSPGAPLQQQSAPSPPRYGLRPSPIDGRVTTSTGTLTLDNLLAGHAGLAMGSSLLIEENGATDFAGALLRYFAAEGVVQEHKVHVIGVDAGWGRMLPGMIGSAEEFENSEKRSIKKDADKMKIAWRYEKLGDFGAGVAGSRVPMAVDSPTDETSSTTDPRIFCHAFDLTKRLTHPSLSKISYYQMSPAEGNPFTAVLQKLTADIASSPPSTTHRIVVPGLLSPALYPPHASSPSHLLQFLHALRALLACYPDRITAMLSLPLSLFPRPTALVRWAEILCSGVLELIPFPHSTDASLAAATAASGAATSE</sequence>
<protein>
    <recommendedName>
        <fullName evidence="5">Elongator complex protein 4</fullName>
    </recommendedName>
</protein>
<evidence type="ECO:0000256" key="1">
    <source>
        <dbReference type="ARBA" id="ARBA00004123"/>
    </source>
</evidence>
<evidence type="ECO:0000256" key="2">
    <source>
        <dbReference type="ARBA" id="ARBA00004496"/>
    </source>
</evidence>
<evidence type="ECO:0000313" key="10">
    <source>
        <dbReference type="EMBL" id="KZZ96313.1"/>
    </source>
</evidence>
<dbReference type="EMBL" id="AZGZ01000003">
    <property type="protein sequence ID" value="KZZ96313.1"/>
    <property type="molecule type" value="Genomic_DNA"/>
</dbReference>
<dbReference type="CDD" id="cd19494">
    <property type="entry name" value="Elp4"/>
    <property type="match status" value="1"/>
</dbReference>
<gene>
    <name evidence="10" type="ORF">AAP_01086</name>
</gene>
<feature type="compositionally biased region" description="Polar residues" evidence="9">
    <location>
        <begin position="9"/>
        <end position="22"/>
    </location>
</feature>
<evidence type="ECO:0000256" key="6">
    <source>
        <dbReference type="ARBA" id="ARBA00022490"/>
    </source>
</evidence>
<dbReference type="UniPathway" id="UPA00988"/>
<comment type="similarity">
    <text evidence="4">Belongs to the ELP4 family.</text>
</comment>
<keyword evidence="7" id="KW-0819">tRNA processing</keyword>
<dbReference type="InterPro" id="IPR027417">
    <property type="entry name" value="P-loop_NTPase"/>
</dbReference>
<evidence type="ECO:0000256" key="7">
    <source>
        <dbReference type="ARBA" id="ARBA00022694"/>
    </source>
</evidence>
<dbReference type="InterPro" id="IPR008728">
    <property type="entry name" value="Elongator_complex_protein_4"/>
</dbReference>